<dbReference type="Proteomes" id="UP000324738">
    <property type="component" value="Unassembled WGS sequence"/>
</dbReference>
<protein>
    <submittedName>
        <fullName evidence="5">MmgE/PrpD family protein</fullName>
    </submittedName>
</protein>
<evidence type="ECO:0000259" key="3">
    <source>
        <dbReference type="Pfam" id="PF03972"/>
    </source>
</evidence>
<keyword evidence="2" id="KW-0472">Membrane</keyword>
<feature type="transmembrane region" description="Helical" evidence="2">
    <location>
        <begin position="164"/>
        <end position="188"/>
    </location>
</feature>
<comment type="similarity">
    <text evidence="1">Belongs to the PrpD family.</text>
</comment>
<sequence length="472" mass="49782">MSLLHCPDNDGKTIAATLAGWLVRLDASTIPGEAVTAARRALIDVAGVMHAGLDMPLARLVREEAIQESASGPASVPGTGLRFAPVVAARVNSTAAHVLDFDANFNRGMVFGPAVLFPALLALGEAENTDGSTVLNAFAIGTEVCRTLAESLSPRPYTKSRDSLFYLGWFNTGVLGPIGVAAACGWMMKLPAEQMRNAIAIAAVQACGLRIGVGSDMKPLMAARASETGLRAALLARRGVLAPADAMEGHRGFIQVVNGGKWTPDAFDALGSFQDAGPSFKLYPACSSVQAAAEALDAILQQSGIAGEQVETVTCEVTNHIASNLAFDDPQNVTQAQFSISYALGCILADGEFSYRHLTAEKLASPAIRSAMTKISMQATLDFDDEVLERASPEATRVIVRTSQGAVHDMRLNASTGKPVNPMSDEMLERKFLSNTRDRLGMPAAKALLARLNGIDQIGNLQDLFSRAGEPA</sequence>
<dbReference type="AlphaFoldDB" id="A0A5B0E1Z2"/>
<name>A0A5B0E1Z2_9HYPH</name>
<dbReference type="Pfam" id="PF19305">
    <property type="entry name" value="MmgE_PrpD_C"/>
    <property type="match status" value="1"/>
</dbReference>
<dbReference type="EMBL" id="VTWH01000001">
    <property type="protein sequence ID" value="KAA0971750.1"/>
    <property type="molecule type" value="Genomic_DNA"/>
</dbReference>
<feature type="domain" description="MmgE/PrpD C-terminal" evidence="4">
    <location>
        <begin position="283"/>
        <end position="442"/>
    </location>
</feature>
<reference evidence="5 6" key="1">
    <citation type="submission" date="2019-08" db="EMBL/GenBank/DDBJ databases">
        <title>Aureimonas fodiniaquatilis sp. nov., isolated from a coal mine wastewater.</title>
        <authorList>
            <person name="Kim W."/>
        </authorList>
    </citation>
    <scope>NUCLEOTIDE SEQUENCE [LARGE SCALE GENOMIC DNA]</scope>
    <source>
        <strain evidence="5 6">CAU 1482</strain>
    </source>
</reference>
<proteinExistence type="inferred from homology"/>
<organism evidence="5 6">
    <name type="scientific">Aureimonas fodinaquatilis</name>
    <dbReference type="NCBI Taxonomy" id="2565783"/>
    <lineage>
        <taxon>Bacteria</taxon>
        <taxon>Pseudomonadati</taxon>
        <taxon>Pseudomonadota</taxon>
        <taxon>Alphaproteobacteria</taxon>
        <taxon>Hyphomicrobiales</taxon>
        <taxon>Aurantimonadaceae</taxon>
        <taxon>Aureimonas</taxon>
    </lineage>
</organism>
<dbReference type="OrthoDB" id="9795089at2"/>
<keyword evidence="2" id="KW-1133">Transmembrane helix</keyword>
<evidence type="ECO:0000313" key="6">
    <source>
        <dbReference type="Proteomes" id="UP000324738"/>
    </source>
</evidence>
<dbReference type="InterPro" id="IPR042183">
    <property type="entry name" value="MmgE/PrpD_sf_1"/>
</dbReference>
<dbReference type="InterPro" id="IPR042188">
    <property type="entry name" value="MmgE/PrpD_sf_2"/>
</dbReference>
<dbReference type="Gene3D" id="3.30.1330.120">
    <property type="entry name" value="2-methylcitrate dehydratase PrpD"/>
    <property type="match status" value="1"/>
</dbReference>
<dbReference type="InterPro" id="IPR036148">
    <property type="entry name" value="MmgE/PrpD_sf"/>
</dbReference>
<evidence type="ECO:0000313" key="5">
    <source>
        <dbReference type="EMBL" id="KAA0971750.1"/>
    </source>
</evidence>
<keyword evidence="6" id="KW-1185">Reference proteome</keyword>
<evidence type="ECO:0000259" key="4">
    <source>
        <dbReference type="Pfam" id="PF19305"/>
    </source>
</evidence>
<comment type="caution">
    <text evidence="5">The sequence shown here is derived from an EMBL/GenBank/DDBJ whole genome shotgun (WGS) entry which is preliminary data.</text>
</comment>
<gene>
    <name evidence="5" type="ORF">FPY71_01050</name>
</gene>
<dbReference type="PANTHER" id="PTHR16943">
    <property type="entry name" value="2-METHYLCITRATE DEHYDRATASE-RELATED"/>
    <property type="match status" value="1"/>
</dbReference>
<dbReference type="SUPFAM" id="SSF103378">
    <property type="entry name" value="2-methylcitrate dehydratase PrpD"/>
    <property type="match status" value="1"/>
</dbReference>
<dbReference type="Gene3D" id="1.10.4100.10">
    <property type="entry name" value="2-methylcitrate dehydratase PrpD"/>
    <property type="match status" value="1"/>
</dbReference>
<evidence type="ECO:0000256" key="2">
    <source>
        <dbReference type="SAM" id="Phobius"/>
    </source>
</evidence>
<dbReference type="InterPro" id="IPR005656">
    <property type="entry name" value="MmgE_PrpD"/>
</dbReference>
<evidence type="ECO:0000256" key="1">
    <source>
        <dbReference type="ARBA" id="ARBA00006174"/>
    </source>
</evidence>
<dbReference type="InterPro" id="IPR045337">
    <property type="entry name" value="MmgE_PrpD_C"/>
</dbReference>
<dbReference type="Pfam" id="PF03972">
    <property type="entry name" value="MmgE_PrpD_N"/>
    <property type="match status" value="1"/>
</dbReference>
<dbReference type="RefSeq" id="WP_149296754.1">
    <property type="nucleotide sequence ID" value="NZ_VTWH01000001.1"/>
</dbReference>
<keyword evidence="2" id="KW-0812">Transmembrane</keyword>
<feature type="domain" description="MmgE/PrpD N-terminal" evidence="3">
    <location>
        <begin position="17"/>
        <end position="261"/>
    </location>
</feature>
<dbReference type="GO" id="GO:0016829">
    <property type="term" value="F:lyase activity"/>
    <property type="evidence" value="ECO:0007669"/>
    <property type="project" value="InterPro"/>
</dbReference>
<dbReference type="PANTHER" id="PTHR16943:SF8">
    <property type="entry name" value="2-METHYLCITRATE DEHYDRATASE"/>
    <property type="match status" value="1"/>
</dbReference>
<accession>A0A5B0E1Z2</accession>
<dbReference type="InterPro" id="IPR045336">
    <property type="entry name" value="MmgE_PrpD_N"/>
</dbReference>